<sequence length="71" mass="8416">MYARRIKTVIRFSCLWIAEFGGRLYNTPAANEVAIWIDGEHIFERYIGYMVLQYPLLYLHGKDGWNHNIPL</sequence>
<keyword evidence="2" id="KW-1185">Reference proteome</keyword>
<dbReference type="EnsemblPlants" id="Pp3c12_10970V3.2">
    <property type="protein sequence ID" value="PAC:32973577.CDS.1"/>
    <property type="gene ID" value="Pp3c12_10970"/>
</dbReference>
<name>A0A7I4A0B7_PHYPA</name>
<dbReference type="AlphaFoldDB" id="A0A7I4A0B7"/>
<evidence type="ECO:0000313" key="2">
    <source>
        <dbReference type="Proteomes" id="UP000006727"/>
    </source>
</evidence>
<organism evidence="1 2">
    <name type="scientific">Physcomitrium patens</name>
    <name type="common">Spreading-leaved earth moss</name>
    <name type="synonym">Physcomitrella patens</name>
    <dbReference type="NCBI Taxonomy" id="3218"/>
    <lineage>
        <taxon>Eukaryota</taxon>
        <taxon>Viridiplantae</taxon>
        <taxon>Streptophyta</taxon>
        <taxon>Embryophyta</taxon>
        <taxon>Bryophyta</taxon>
        <taxon>Bryophytina</taxon>
        <taxon>Bryopsida</taxon>
        <taxon>Funariidae</taxon>
        <taxon>Funariales</taxon>
        <taxon>Funariaceae</taxon>
        <taxon>Physcomitrium</taxon>
    </lineage>
</organism>
<reference evidence="1 2" key="2">
    <citation type="journal article" date="2018" name="Plant J.">
        <title>The Physcomitrella patens chromosome-scale assembly reveals moss genome structure and evolution.</title>
        <authorList>
            <person name="Lang D."/>
            <person name="Ullrich K.K."/>
            <person name="Murat F."/>
            <person name="Fuchs J."/>
            <person name="Jenkins J."/>
            <person name="Haas F.B."/>
            <person name="Piednoel M."/>
            <person name="Gundlach H."/>
            <person name="Van Bel M."/>
            <person name="Meyberg R."/>
            <person name="Vives C."/>
            <person name="Morata J."/>
            <person name="Symeonidi A."/>
            <person name="Hiss M."/>
            <person name="Muchero W."/>
            <person name="Kamisugi Y."/>
            <person name="Saleh O."/>
            <person name="Blanc G."/>
            <person name="Decker E.L."/>
            <person name="van Gessel N."/>
            <person name="Grimwood J."/>
            <person name="Hayes R.D."/>
            <person name="Graham S.W."/>
            <person name="Gunter L.E."/>
            <person name="McDaniel S.F."/>
            <person name="Hoernstein S.N.W."/>
            <person name="Larsson A."/>
            <person name="Li F.W."/>
            <person name="Perroud P.F."/>
            <person name="Phillips J."/>
            <person name="Ranjan P."/>
            <person name="Rokshar D.S."/>
            <person name="Rothfels C.J."/>
            <person name="Schneider L."/>
            <person name="Shu S."/>
            <person name="Stevenson D.W."/>
            <person name="Thummler F."/>
            <person name="Tillich M."/>
            <person name="Villarreal Aguilar J.C."/>
            <person name="Widiez T."/>
            <person name="Wong G.K."/>
            <person name="Wymore A."/>
            <person name="Zhang Y."/>
            <person name="Zimmer A.D."/>
            <person name="Quatrano R.S."/>
            <person name="Mayer K.F.X."/>
            <person name="Goodstein D."/>
            <person name="Casacuberta J.M."/>
            <person name="Vandepoele K."/>
            <person name="Reski R."/>
            <person name="Cuming A.C."/>
            <person name="Tuskan G.A."/>
            <person name="Maumus F."/>
            <person name="Salse J."/>
            <person name="Schmutz J."/>
            <person name="Rensing S.A."/>
        </authorList>
    </citation>
    <scope>NUCLEOTIDE SEQUENCE [LARGE SCALE GENOMIC DNA]</scope>
    <source>
        <strain evidence="1 2">cv. Gransden 2004</strain>
    </source>
</reference>
<dbReference type="Gramene" id="Pp3c12_10970V3.2">
    <property type="protein sequence ID" value="PAC:32973577.CDS.1"/>
    <property type="gene ID" value="Pp3c12_10970"/>
</dbReference>
<dbReference type="Proteomes" id="UP000006727">
    <property type="component" value="Chromosome 12"/>
</dbReference>
<dbReference type="Gramene" id="Pp3c12_10910V3.3">
    <property type="protein sequence ID" value="PAC:32973980.CDS.1"/>
    <property type="gene ID" value="Pp3c12_10910"/>
</dbReference>
<reference evidence="1" key="3">
    <citation type="submission" date="2020-12" db="UniProtKB">
        <authorList>
            <consortium name="EnsemblPlants"/>
        </authorList>
    </citation>
    <scope>IDENTIFICATION</scope>
</reference>
<dbReference type="EMBL" id="ABEU02000012">
    <property type="status" value="NOT_ANNOTATED_CDS"/>
    <property type="molecule type" value="Genomic_DNA"/>
</dbReference>
<protein>
    <submittedName>
        <fullName evidence="1">Uncharacterized protein</fullName>
    </submittedName>
</protein>
<dbReference type="Gramene" id="Pp3c12_10970V3.1">
    <property type="protein sequence ID" value="PAC:32973576.CDS.1"/>
    <property type="gene ID" value="Pp3c12_10970"/>
</dbReference>
<dbReference type="EnsemblPlants" id="Pp3c12_10910V3.3">
    <property type="protein sequence ID" value="PAC:32973980.CDS.1"/>
    <property type="gene ID" value="Pp3c12_10910"/>
</dbReference>
<dbReference type="EnsemblPlants" id="Pp3c12_10970V3.1">
    <property type="protein sequence ID" value="PAC:32973576.CDS.1"/>
    <property type="gene ID" value="Pp3c12_10970"/>
</dbReference>
<accession>A0A7I4A0B7</accession>
<gene>
    <name evidence="1" type="primary">LOC112289785</name>
</gene>
<proteinExistence type="predicted"/>
<evidence type="ECO:0000313" key="1">
    <source>
        <dbReference type="EnsemblPlants" id="PAC:32973980.CDS.1"/>
    </source>
</evidence>
<reference evidence="1 2" key="1">
    <citation type="journal article" date="2008" name="Science">
        <title>The Physcomitrella genome reveals evolutionary insights into the conquest of land by plants.</title>
        <authorList>
            <person name="Rensing S."/>
            <person name="Lang D."/>
            <person name="Zimmer A."/>
            <person name="Terry A."/>
            <person name="Salamov A."/>
            <person name="Shapiro H."/>
            <person name="Nishiyama T."/>
            <person name="Perroud P.-F."/>
            <person name="Lindquist E."/>
            <person name="Kamisugi Y."/>
            <person name="Tanahashi T."/>
            <person name="Sakakibara K."/>
            <person name="Fujita T."/>
            <person name="Oishi K."/>
            <person name="Shin-I T."/>
            <person name="Kuroki Y."/>
            <person name="Toyoda A."/>
            <person name="Suzuki Y."/>
            <person name="Hashimoto A."/>
            <person name="Yamaguchi K."/>
            <person name="Sugano A."/>
            <person name="Kohara Y."/>
            <person name="Fujiyama A."/>
            <person name="Anterola A."/>
            <person name="Aoki S."/>
            <person name="Ashton N."/>
            <person name="Barbazuk W.B."/>
            <person name="Barker E."/>
            <person name="Bennetzen J."/>
            <person name="Bezanilla M."/>
            <person name="Blankenship R."/>
            <person name="Cho S.H."/>
            <person name="Dutcher S."/>
            <person name="Estelle M."/>
            <person name="Fawcett J.A."/>
            <person name="Gundlach H."/>
            <person name="Hanada K."/>
            <person name="Heyl A."/>
            <person name="Hicks K.A."/>
            <person name="Hugh J."/>
            <person name="Lohr M."/>
            <person name="Mayer K."/>
            <person name="Melkozernov A."/>
            <person name="Murata T."/>
            <person name="Nelson D."/>
            <person name="Pils B."/>
            <person name="Prigge M."/>
            <person name="Reiss B."/>
            <person name="Renner T."/>
            <person name="Rombauts S."/>
            <person name="Rushton P."/>
            <person name="Sanderfoot A."/>
            <person name="Schween G."/>
            <person name="Shiu S.-H."/>
            <person name="Stueber K."/>
            <person name="Theodoulou F.L."/>
            <person name="Tu H."/>
            <person name="Van de Peer Y."/>
            <person name="Verrier P.J."/>
            <person name="Waters E."/>
            <person name="Wood A."/>
            <person name="Yang L."/>
            <person name="Cove D."/>
            <person name="Cuming A."/>
            <person name="Hasebe M."/>
            <person name="Lucas S."/>
            <person name="Mishler D.B."/>
            <person name="Reski R."/>
            <person name="Grigoriev I."/>
            <person name="Quatrano R.S."/>
            <person name="Boore J.L."/>
        </authorList>
    </citation>
    <scope>NUCLEOTIDE SEQUENCE [LARGE SCALE GENOMIC DNA]</scope>
    <source>
        <strain evidence="1 2">cv. Gransden 2004</strain>
    </source>
</reference>